<evidence type="ECO:0008006" key="2">
    <source>
        <dbReference type="Google" id="ProtNLM"/>
    </source>
</evidence>
<dbReference type="SUPFAM" id="SSF53756">
    <property type="entry name" value="UDP-Glycosyltransferase/glycogen phosphorylase"/>
    <property type="match status" value="1"/>
</dbReference>
<evidence type="ECO:0000313" key="1">
    <source>
        <dbReference type="EMBL" id="SVC76642.1"/>
    </source>
</evidence>
<dbReference type="InterPro" id="IPR043148">
    <property type="entry name" value="TagF_C"/>
</dbReference>
<dbReference type="GO" id="GO:0015774">
    <property type="term" value="P:polysaccharide transport"/>
    <property type="evidence" value="ECO:0007669"/>
    <property type="project" value="InterPro"/>
</dbReference>
<dbReference type="Gene3D" id="3.40.50.12580">
    <property type="match status" value="1"/>
</dbReference>
<reference evidence="1" key="1">
    <citation type="submission" date="2018-05" db="EMBL/GenBank/DDBJ databases">
        <authorList>
            <person name="Lanie J.A."/>
            <person name="Ng W.-L."/>
            <person name="Kazmierczak K.M."/>
            <person name="Andrzejewski T.M."/>
            <person name="Davidsen T.M."/>
            <person name="Wayne K.J."/>
            <person name="Tettelin H."/>
            <person name="Glass J.I."/>
            <person name="Rusch D."/>
            <person name="Podicherti R."/>
            <person name="Tsui H.-C.T."/>
            <person name="Winkler M.E."/>
        </authorList>
    </citation>
    <scope>NUCLEOTIDE SEQUENCE</scope>
</reference>
<accession>A0A382PX44</accession>
<gene>
    <name evidence="1" type="ORF">METZ01_LOCUS329496</name>
</gene>
<protein>
    <recommendedName>
        <fullName evidence="2">UDP-N-acetylglucosamine 2-epimerase domain-containing protein</fullName>
    </recommendedName>
</protein>
<dbReference type="GO" id="GO:0000271">
    <property type="term" value="P:polysaccharide biosynthetic process"/>
    <property type="evidence" value="ECO:0007669"/>
    <property type="project" value="InterPro"/>
</dbReference>
<feature type="non-terminal residue" evidence="1">
    <location>
        <position position="1"/>
    </location>
</feature>
<sequence>LNTRKPAITGKKSLQVIKNTNSKIVNLNYFYKNAKSNIYSSKQSFQKILSTMINDDDYFEKSFSVNNIPFWSCIKQSFFKMCSTRFTESIERIFLLKEFLTSYDIALNFLWIDVGQEEKECIMMGKQFSIDSVMIQHGRFQTSKIWDKFATFLGQFPRPMLSDKQIVWGETTKKYALSYDHPEKNIIIGGSPRHDKFFNHNEKKSSNGNIILATTGTMFLSADTCTSNSQIRYDDYFREIYRIIKSLNGKKLIVKSHPSQILRKIVQDLINELDTSITLVENTDNQELFSDCDMVITFNNSTTALEALSLGTPVISLQTESWALEDDIAQSNAIVSISN</sequence>
<name>A0A382PX44_9ZZZZ</name>
<dbReference type="EMBL" id="UINC01109671">
    <property type="protein sequence ID" value="SVC76642.1"/>
    <property type="molecule type" value="Genomic_DNA"/>
</dbReference>
<dbReference type="AlphaFoldDB" id="A0A382PX44"/>
<dbReference type="InterPro" id="IPR007833">
    <property type="entry name" value="Capsule_polysaccharide_synth"/>
</dbReference>
<organism evidence="1">
    <name type="scientific">marine metagenome</name>
    <dbReference type="NCBI Taxonomy" id="408172"/>
    <lineage>
        <taxon>unclassified sequences</taxon>
        <taxon>metagenomes</taxon>
        <taxon>ecological metagenomes</taxon>
    </lineage>
</organism>
<dbReference type="Pfam" id="PF05159">
    <property type="entry name" value="Capsule_synth"/>
    <property type="match status" value="1"/>
</dbReference>
<proteinExistence type="predicted"/>
<feature type="non-terminal residue" evidence="1">
    <location>
        <position position="339"/>
    </location>
</feature>